<protein>
    <submittedName>
        <fullName evidence="1">Uncharacterized protein</fullName>
    </submittedName>
</protein>
<proteinExistence type="predicted"/>
<dbReference type="OrthoDB" id="5117765at2"/>
<reference evidence="1 2" key="1">
    <citation type="submission" date="2018-12" db="EMBL/GenBank/DDBJ databases">
        <authorList>
            <person name="Li F."/>
        </authorList>
    </citation>
    <scope>NUCLEOTIDE SEQUENCE [LARGE SCALE GENOMIC DNA]</scope>
    <source>
        <strain evidence="1 2">11W25H-1</strain>
    </source>
</reference>
<gene>
    <name evidence="1" type="ORF">ELQ90_00950</name>
</gene>
<sequence length="87" mass="9737">MIALIDDEATWLCTLKADRLLGLLPTEQIAHLGDAFPWTVTDADVAVARTHLIGVRLRAIELGRRIADLTDDEWGGPRRVWPDRPIP</sequence>
<accession>A0A3S4DNK8</accession>
<dbReference type="RefSeq" id="WP_128493401.1">
    <property type="nucleotide sequence ID" value="NZ_RZNB01000001.1"/>
</dbReference>
<evidence type="ECO:0000313" key="1">
    <source>
        <dbReference type="EMBL" id="RWZ52558.1"/>
    </source>
</evidence>
<dbReference type="AlphaFoldDB" id="A0A3S4DNK8"/>
<keyword evidence="2" id="KW-1185">Reference proteome</keyword>
<evidence type="ECO:0000313" key="2">
    <source>
        <dbReference type="Proteomes" id="UP000288547"/>
    </source>
</evidence>
<organism evidence="1 2">
    <name type="scientific">Labedella phragmitis</name>
    <dbReference type="NCBI Taxonomy" id="2498849"/>
    <lineage>
        <taxon>Bacteria</taxon>
        <taxon>Bacillati</taxon>
        <taxon>Actinomycetota</taxon>
        <taxon>Actinomycetes</taxon>
        <taxon>Micrococcales</taxon>
        <taxon>Microbacteriaceae</taxon>
        <taxon>Labedella</taxon>
    </lineage>
</organism>
<dbReference type="EMBL" id="RZNB01000001">
    <property type="protein sequence ID" value="RWZ52558.1"/>
    <property type="molecule type" value="Genomic_DNA"/>
</dbReference>
<comment type="caution">
    <text evidence="1">The sequence shown here is derived from an EMBL/GenBank/DDBJ whole genome shotgun (WGS) entry which is preliminary data.</text>
</comment>
<dbReference type="Proteomes" id="UP000288547">
    <property type="component" value="Unassembled WGS sequence"/>
</dbReference>
<name>A0A3S4DNK8_9MICO</name>